<organism evidence="1 2">
    <name type="scientific">Tritrichomonas musculus</name>
    <dbReference type="NCBI Taxonomy" id="1915356"/>
    <lineage>
        <taxon>Eukaryota</taxon>
        <taxon>Metamonada</taxon>
        <taxon>Parabasalia</taxon>
        <taxon>Tritrichomonadida</taxon>
        <taxon>Tritrichomonadidae</taxon>
        <taxon>Tritrichomonas</taxon>
    </lineage>
</organism>
<gene>
    <name evidence="1" type="ORF">M9Y10_005984</name>
</gene>
<evidence type="ECO:0000313" key="1">
    <source>
        <dbReference type="EMBL" id="KAK8875809.1"/>
    </source>
</evidence>
<protein>
    <submittedName>
        <fullName evidence="1">Uncharacterized protein</fullName>
    </submittedName>
</protein>
<proteinExistence type="predicted"/>
<keyword evidence="2" id="KW-1185">Reference proteome</keyword>
<dbReference type="Proteomes" id="UP001470230">
    <property type="component" value="Unassembled WGS sequence"/>
</dbReference>
<accession>A0ABR2JD14</accession>
<dbReference type="EMBL" id="JAPFFF010000012">
    <property type="protein sequence ID" value="KAK8875809.1"/>
    <property type="molecule type" value="Genomic_DNA"/>
</dbReference>
<sequence>MLLDKIAAEERDELVKMVEAKETKIAEQLPRMVPASKATSYRYFIWKEPSSTDSSKVILHLVKRHKSNFRQMSKHYHNEDEKWFYREGLPNAMSINECIKPLIQQNFPGSEYTMKGSVVTIGKQHLPRLYDIIARYFDEFQK</sequence>
<evidence type="ECO:0000313" key="2">
    <source>
        <dbReference type="Proteomes" id="UP001470230"/>
    </source>
</evidence>
<reference evidence="1 2" key="1">
    <citation type="submission" date="2024-04" db="EMBL/GenBank/DDBJ databases">
        <title>Tritrichomonas musculus Genome.</title>
        <authorList>
            <person name="Alves-Ferreira E."/>
            <person name="Grigg M."/>
            <person name="Lorenzi H."/>
            <person name="Galac M."/>
        </authorList>
    </citation>
    <scope>NUCLEOTIDE SEQUENCE [LARGE SCALE GENOMIC DNA]</scope>
    <source>
        <strain evidence="1 2">EAF2021</strain>
    </source>
</reference>
<name>A0ABR2JD14_9EUKA</name>
<comment type="caution">
    <text evidence="1">The sequence shown here is derived from an EMBL/GenBank/DDBJ whole genome shotgun (WGS) entry which is preliminary data.</text>
</comment>